<dbReference type="AlphaFoldDB" id="A0A2Z6EWK3"/>
<evidence type="ECO:0000313" key="2">
    <source>
        <dbReference type="Proteomes" id="UP000282597"/>
    </source>
</evidence>
<keyword evidence="2" id="KW-1185">Reference proteome</keyword>
<organism evidence="1 2">
    <name type="scientific">Mycoavidus cysteinexigens</name>
    <dbReference type="NCBI Taxonomy" id="1553431"/>
    <lineage>
        <taxon>Bacteria</taxon>
        <taxon>Pseudomonadati</taxon>
        <taxon>Pseudomonadota</taxon>
        <taxon>Betaproteobacteria</taxon>
        <taxon>Burkholderiales</taxon>
        <taxon>Burkholderiaceae</taxon>
        <taxon>Mycoavidus</taxon>
    </lineage>
</organism>
<sequence>MEPTTSTGIAALIKYIGAQAAIAVMTIILTLLLSWPKNAQEGAARLAGTFFLSFIFGPLAAMAAYWAWPGLFEVAKRLTQAHQFDPMFGYLYVCAPFQVLAGLPAWWIVGAIVRWFERRKGMDIGEIIEDGRRTLSGRSKV</sequence>
<gene>
    <name evidence="1" type="ORF">MCB1EB_1635</name>
</gene>
<proteinExistence type="predicted"/>
<name>A0A2Z6EWK3_9BURK</name>
<evidence type="ECO:0000313" key="1">
    <source>
        <dbReference type="EMBL" id="BBE09796.1"/>
    </source>
</evidence>
<accession>A0A2Z6EWK3</accession>
<protein>
    <submittedName>
        <fullName evidence="1">Uncharacterized protein</fullName>
    </submittedName>
</protein>
<dbReference type="Proteomes" id="UP000282597">
    <property type="component" value="Chromosome"/>
</dbReference>
<dbReference type="EMBL" id="AP018150">
    <property type="protein sequence ID" value="BBE09796.1"/>
    <property type="molecule type" value="Genomic_DNA"/>
</dbReference>
<dbReference type="RefSeq" id="WP_052394049.1">
    <property type="nucleotide sequence ID" value="NZ_AP018150.1"/>
</dbReference>
<reference evidence="1 2" key="1">
    <citation type="journal article" date="2018" name="Microbes Environ.">
        <title>Comparative Genomic Insights into Endofungal Lifestyles of Two Bacterial Endosymbionts, Mycoavidus cysteinexigens and Burkholderia rhizoxinica.</title>
        <authorList>
            <person name="Sharmin D."/>
            <person name="Guo Y."/>
            <person name="Nishizawa T."/>
            <person name="Ohshima S."/>
            <person name="Sato Y."/>
            <person name="Takashima Y."/>
            <person name="Narisawa K."/>
            <person name="Ohta H."/>
        </authorList>
    </citation>
    <scope>NUCLEOTIDE SEQUENCE [LARGE SCALE GENOMIC DNA]</scope>
    <source>
        <strain evidence="1 2">B1-EB</strain>
    </source>
</reference>
<dbReference type="KEGG" id="mcys:MCB1EB_1635"/>